<keyword evidence="3" id="KW-1185">Reference proteome</keyword>
<dbReference type="OrthoDB" id="2067487at2"/>
<name>A0A3E2XND6_9FIRM</name>
<feature type="signal peptide" evidence="1">
    <location>
        <begin position="1"/>
        <end position="24"/>
    </location>
</feature>
<reference evidence="2 3" key="1">
    <citation type="submission" date="2018-08" db="EMBL/GenBank/DDBJ databases">
        <title>A genome reference for cultivated species of the human gut microbiota.</title>
        <authorList>
            <person name="Zou Y."/>
            <person name="Xue W."/>
            <person name="Luo G."/>
        </authorList>
    </citation>
    <scope>NUCLEOTIDE SEQUENCE [LARGE SCALE GENOMIC DNA]</scope>
    <source>
        <strain evidence="2 3">AM28-39</strain>
    </source>
</reference>
<organism evidence="2 3">
    <name type="scientific">Coprococcus catus</name>
    <dbReference type="NCBI Taxonomy" id="116085"/>
    <lineage>
        <taxon>Bacteria</taxon>
        <taxon>Bacillati</taxon>
        <taxon>Bacillota</taxon>
        <taxon>Clostridia</taxon>
        <taxon>Lachnospirales</taxon>
        <taxon>Lachnospiraceae</taxon>
        <taxon>Coprococcus</taxon>
    </lineage>
</organism>
<dbReference type="AlphaFoldDB" id="A0A3E2XND6"/>
<gene>
    <name evidence="2" type="ORF">DW747_06740</name>
</gene>
<protein>
    <recommendedName>
        <fullName evidence="4">Peptidase C39-like domain-containing protein</fullName>
    </recommendedName>
</protein>
<keyword evidence="1" id="KW-0732">Signal</keyword>
<sequence>MKKWMLLLSLVLMIVIVNCGQAQAAEKTATKDITFEELNDENVFIKQSRRGTCTLASSAMIMRRAAMLAGFENWEDITESSVGSVAWREGVGISWTFTYDGVAMTHDYVSSVEDLKKLLEEHPEGIVAYDSNKPHAIALTDYDAETDTFYCSDPAECCAKVRVPVSEAIISLENVDVVWYVTSPSNLSAPVMAAAEANEAEENTEAQSVIPEIETAPVTSLDNLSHTELKLEMN</sequence>
<feature type="chain" id="PRO_5017742182" description="Peptidase C39-like domain-containing protein" evidence="1">
    <location>
        <begin position="25"/>
        <end position="234"/>
    </location>
</feature>
<proteinExistence type="predicted"/>
<evidence type="ECO:0000256" key="1">
    <source>
        <dbReference type="SAM" id="SignalP"/>
    </source>
</evidence>
<comment type="caution">
    <text evidence="2">The sequence shown here is derived from an EMBL/GenBank/DDBJ whole genome shotgun (WGS) entry which is preliminary data.</text>
</comment>
<evidence type="ECO:0000313" key="2">
    <source>
        <dbReference type="EMBL" id="RGC47862.1"/>
    </source>
</evidence>
<dbReference type="Proteomes" id="UP000261231">
    <property type="component" value="Unassembled WGS sequence"/>
</dbReference>
<dbReference type="RefSeq" id="WP_117539629.1">
    <property type="nucleotide sequence ID" value="NZ_QVFD01000005.1"/>
</dbReference>
<evidence type="ECO:0008006" key="4">
    <source>
        <dbReference type="Google" id="ProtNLM"/>
    </source>
</evidence>
<evidence type="ECO:0000313" key="3">
    <source>
        <dbReference type="Proteomes" id="UP000261231"/>
    </source>
</evidence>
<dbReference type="EMBL" id="QVFD01000005">
    <property type="protein sequence ID" value="RGC47862.1"/>
    <property type="molecule type" value="Genomic_DNA"/>
</dbReference>
<accession>A0A3E2XND6</accession>